<evidence type="ECO:0000313" key="2">
    <source>
        <dbReference type="Proteomes" id="UP001597369"/>
    </source>
</evidence>
<gene>
    <name evidence="1" type="ORF">ACFSKU_11855</name>
</gene>
<comment type="caution">
    <text evidence="1">The sequence shown here is derived from an EMBL/GenBank/DDBJ whole genome shotgun (WGS) entry which is preliminary data.</text>
</comment>
<evidence type="ECO:0008006" key="3">
    <source>
        <dbReference type="Google" id="ProtNLM"/>
    </source>
</evidence>
<evidence type="ECO:0000313" key="1">
    <source>
        <dbReference type="EMBL" id="MFD2067580.1"/>
    </source>
</evidence>
<dbReference type="EMBL" id="JBHUHV010000037">
    <property type="protein sequence ID" value="MFD2067580.1"/>
    <property type="molecule type" value="Genomic_DNA"/>
</dbReference>
<dbReference type="RefSeq" id="WP_229958077.1">
    <property type="nucleotide sequence ID" value="NZ_JAJJWI010000002.1"/>
</dbReference>
<dbReference type="Proteomes" id="UP001597369">
    <property type="component" value="Unassembled WGS sequence"/>
</dbReference>
<reference evidence="2" key="1">
    <citation type="journal article" date="2019" name="Int. J. Syst. Evol. Microbiol.">
        <title>The Global Catalogue of Microorganisms (GCM) 10K type strain sequencing project: providing services to taxonomists for standard genome sequencing and annotation.</title>
        <authorList>
            <consortium name="The Broad Institute Genomics Platform"/>
            <consortium name="The Broad Institute Genome Sequencing Center for Infectious Disease"/>
            <person name="Wu L."/>
            <person name="Ma J."/>
        </authorList>
    </citation>
    <scope>NUCLEOTIDE SEQUENCE [LARGE SCALE GENOMIC DNA]</scope>
    <source>
        <strain evidence="2">JCM 16545</strain>
    </source>
</reference>
<keyword evidence="2" id="KW-1185">Reference proteome</keyword>
<sequence>MKKALLLLAFVAAVFEGCTESSIEPDPQFFGYEYYPIAVGDYKIYEVTDTKYQNNVGVTEHFQLRERVDTSFLDQTNTLSYKIIRSIRQDANSNWLDDSVMVVTKSDNSLILMKDNRKRIKLIFPVENGKQWNADAFNANEAESKDEFYYSDVAQPFTVNDQPYDTTVTVVQGIPANNIVKLDDKKEVYAKNIGMVYRLFKRLSYCNQTESSECDLGSGYIIDGHERQEVLISYGNLR</sequence>
<accession>A0ABW4X007</accession>
<proteinExistence type="predicted"/>
<name>A0ABW4X007_9BACT</name>
<protein>
    <recommendedName>
        <fullName evidence="3">NigD-like protein</fullName>
    </recommendedName>
</protein>
<organism evidence="1 2">
    <name type="scientific">Pontibacter silvestris</name>
    <dbReference type="NCBI Taxonomy" id="2305183"/>
    <lineage>
        <taxon>Bacteria</taxon>
        <taxon>Pseudomonadati</taxon>
        <taxon>Bacteroidota</taxon>
        <taxon>Cytophagia</taxon>
        <taxon>Cytophagales</taxon>
        <taxon>Hymenobacteraceae</taxon>
        <taxon>Pontibacter</taxon>
    </lineage>
</organism>